<feature type="domain" description="DUF5623" evidence="1">
    <location>
        <begin position="304"/>
        <end position="415"/>
    </location>
</feature>
<gene>
    <name evidence="2" type="ORF">PF66_05787</name>
</gene>
<evidence type="ECO:0000313" key="2">
    <source>
        <dbReference type="EMBL" id="KPA87829.1"/>
    </source>
</evidence>
<keyword evidence="3" id="KW-1185">Reference proteome</keyword>
<name>A0A0N1J5L8_9PSED</name>
<reference evidence="2 3" key="1">
    <citation type="journal article" date="2015" name="PLoS ONE">
        <title>Rice-Infecting Pseudomonas Genomes Are Highly Accessorized and Harbor Multiple Putative Virulence Mechanisms to Cause Sheath Brown Rot.</title>
        <authorList>
            <person name="Quibod I.L."/>
            <person name="Grande G."/>
            <person name="Oreiro E.G."/>
            <person name="Borja F.N."/>
            <person name="Dossa G.S."/>
            <person name="Mauleon R."/>
            <person name="Cruz C.V."/>
            <person name="Oliva R."/>
        </authorList>
    </citation>
    <scope>NUCLEOTIDE SEQUENCE [LARGE SCALE GENOMIC DNA]</scope>
    <source>
        <strain evidence="2 3">IRRI 6609</strain>
    </source>
</reference>
<organism evidence="2 3">
    <name type="scientific">Pseudomonas asplenii</name>
    <dbReference type="NCBI Taxonomy" id="53407"/>
    <lineage>
        <taxon>Bacteria</taxon>
        <taxon>Pseudomonadati</taxon>
        <taxon>Pseudomonadota</taxon>
        <taxon>Gammaproteobacteria</taxon>
        <taxon>Pseudomonadales</taxon>
        <taxon>Pseudomonadaceae</taxon>
        <taxon>Pseudomonas</taxon>
    </lineage>
</organism>
<dbReference type="Pfam" id="PF18536">
    <property type="entry name" value="DUF5623"/>
    <property type="match status" value="1"/>
</dbReference>
<dbReference type="EMBL" id="JSYZ01000026">
    <property type="protein sequence ID" value="KPA87829.1"/>
    <property type="molecule type" value="Genomic_DNA"/>
</dbReference>
<proteinExistence type="predicted"/>
<dbReference type="OrthoDB" id="6059332at2"/>
<dbReference type="Proteomes" id="UP000037931">
    <property type="component" value="Unassembled WGS sequence"/>
</dbReference>
<evidence type="ECO:0000259" key="1">
    <source>
        <dbReference type="Pfam" id="PF18536"/>
    </source>
</evidence>
<evidence type="ECO:0000313" key="3">
    <source>
        <dbReference type="Proteomes" id="UP000037931"/>
    </source>
</evidence>
<dbReference type="Gene3D" id="1.20.1260.40">
    <property type="match status" value="1"/>
</dbReference>
<accession>A0A0N1J5L8</accession>
<dbReference type="AlphaFoldDB" id="A0A0N1J5L8"/>
<comment type="caution">
    <text evidence="2">The sequence shown here is derived from an EMBL/GenBank/DDBJ whole genome shotgun (WGS) entry which is preliminary data.</text>
</comment>
<dbReference type="RefSeq" id="WP_054064503.1">
    <property type="nucleotide sequence ID" value="NZ_JSYZ01000026.1"/>
</dbReference>
<dbReference type="PATRIC" id="fig|50340.43.peg.3498"/>
<protein>
    <recommendedName>
        <fullName evidence="1">DUF5623 domain-containing protein</fullName>
    </recommendedName>
</protein>
<dbReference type="InterPro" id="IPR040531">
    <property type="entry name" value="DUF5623"/>
</dbReference>
<sequence length="425" mass="47608">MVTLATPPSTVDGIKRLAKAIKRESRITHHEALEEAARKAGFQNFRHAKRAIAKATTQSYPAYVTVYWRDLRAEVPSSGRYTVEINLKHPLSVLLADGLKVGGTYLRRFKLEALDHLEIRTDAVSQHSAKHYLDQATSTLLFMDSTGLMRVFRKENVEIMNGLDRIPKADHMTGWEDPQTGDWLLLDEPYISPTPEFRKEWLQDHALHQVAPTWPGLYYPGNAVPYLISPSQALLMKVRVQVEQIPDSAYPQGAPQEMAYDSRFISPARTASGKPPKIRTMPFNGIRNGAIAYGGEPGIPAKWRPARSMSLKMHTSIGPILHKLCNSSARVGGVTARVYEKLNQVRSRLEDWAYMEHPGGFTAEISAKLYYGRAVDGYTTPQDALKAIETVRDMLLKAYGECKPRAQMLAKIEAAAADLRKKVSR</sequence>